<evidence type="ECO:0000313" key="3">
    <source>
        <dbReference type="Proteomes" id="UP001152484"/>
    </source>
</evidence>
<evidence type="ECO:0000313" key="2">
    <source>
        <dbReference type="EMBL" id="CAH9070253.1"/>
    </source>
</evidence>
<feature type="region of interest" description="Disordered" evidence="1">
    <location>
        <begin position="51"/>
        <end position="137"/>
    </location>
</feature>
<comment type="caution">
    <text evidence="2">The sequence shown here is derived from an EMBL/GenBank/DDBJ whole genome shotgun (WGS) entry which is preliminary data.</text>
</comment>
<keyword evidence="3" id="KW-1185">Reference proteome</keyword>
<name>A0A9P0YPH6_CUSEU</name>
<proteinExistence type="predicted"/>
<accession>A0A9P0YPH6</accession>
<protein>
    <submittedName>
        <fullName evidence="2">Uncharacterized protein</fullName>
    </submittedName>
</protein>
<gene>
    <name evidence="2" type="ORF">CEURO_LOCUS3587</name>
</gene>
<evidence type="ECO:0000256" key="1">
    <source>
        <dbReference type="SAM" id="MobiDB-lite"/>
    </source>
</evidence>
<dbReference type="Proteomes" id="UP001152484">
    <property type="component" value="Unassembled WGS sequence"/>
</dbReference>
<dbReference type="AlphaFoldDB" id="A0A9P0YPH6"/>
<dbReference type="EMBL" id="CAMAPE010000005">
    <property type="protein sequence ID" value="CAH9070253.1"/>
    <property type="molecule type" value="Genomic_DNA"/>
</dbReference>
<organism evidence="2 3">
    <name type="scientific">Cuscuta europaea</name>
    <name type="common">European dodder</name>
    <dbReference type="NCBI Taxonomy" id="41803"/>
    <lineage>
        <taxon>Eukaryota</taxon>
        <taxon>Viridiplantae</taxon>
        <taxon>Streptophyta</taxon>
        <taxon>Embryophyta</taxon>
        <taxon>Tracheophyta</taxon>
        <taxon>Spermatophyta</taxon>
        <taxon>Magnoliopsida</taxon>
        <taxon>eudicotyledons</taxon>
        <taxon>Gunneridae</taxon>
        <taxon>Pentapetalae</taxon>
        <taxon>asterids</taxon>
        <taxon>lamiids</taxon>
        <taxon>Solanales</taxon>
        <taxon>Convolvulaceae</taxon>
        <taxon>Cuscuteae</taxon>
        <taxon>Cuscuta</taxon>
        <taxon>Cuscuta subgen. Cuscuta</taxon>
    </lineage>
</organism>
<feature type="compositionally biased region" description="Acidic residues" evidence="1">
    <location>
        <begin position="81"/>
        <end position="94"/>
    </location>
</feature>
<sequence length="137" mass="15581">MHMYPKISDTSLMQESFHAFSLAMEMKSLDRSRDVVFHEDLTIEDIEKFTMSRKSNEAAQVLNEAPEQLLRNNDEVHENSSEEEDDEETEESAEQGESQPTLPGRDDGSSSQMVPTVRRSERGHIPSKGTHDLNIIC</sequence>
<reference evidence="2" key="1">
    <citation type="submission" date="2022-07" db="EMBL/GenBank/DDBJ databases">
        <authorList>
            <person name="Macas J."/>
            <person name="Novak P."/>
            <person name="Neumann P."/>
        </authorList>
    </citation>
    <scope>NUCLEOTIDE SEQUENCE</scope>
</reference>